<dbReference type="AlphaFoldDB" id="A0A7X1NZ36"/>
<name>A0A7X1NZ36_9DEIO</name>
<comment type="caution">
    <text evidence="1">The sequence shown here is derived from an EMBL/GenBank/DDBJ whole genome shotgun (WGS) entry which is preliminary data.</text>
</comment>
<evidence type="ECO:0000313" key="1">
    <source>
        <dbReference type="EMBL" id="MPY68435.1"/>
    </source>
</evidence>
<dbReference type="RefSeq" id="WP_152872695.1">
    <property type="nucleotide sequence ID" value="NZ_WBSL01000031.1"/>
</dbReference>
<reference evidence="1 2" key="1">
    <citation type="submission" date="2019-10" db="EMBL/GenBank/DDBJ databases">
        <title>Deinococcus sp. isolated from soil.</title>
        <authorList>
            <person name="Li Y."/>
            <person name="Wang J."/>
        </authorList>
    </citation>
    <scope>NUCLEOTIDE SEQUENCE [LARGE SCALE GENOMIC DNA]</scope>
    <source>
        <strain evidence="1 2">SDU3-2</strain>
    </source>
</reference>
<sequence length="262" mass="28612">MTDLSALARGPRRLLELLHGVGVATVAARGYRVTPSQVTLHQPQELLAAALGCHVVTVWRWTQALREAGLVDARAHFTTSKGMTRSDGTLYAVTLQAGHRAHLTHADLSHQYRDLDADRAAGRTAWSALQGSDQKPPEEWISTLRAWAVTPGQTSPPLVSDPCSGPSTLQDVVYMLPLMRDAHPSKRPALVGVMASTVAHALGDQHSRRWYCRLIWQAWEAEVEGRHGLQALAAQLARLQADLAEWPDLRSPGALLAKRLSS</sequence>
<protein>
    <submittedName>
        <fullName evidence="1">Uncharacterized protein</fullName>
    </submittedName>
</protein>
<organism evidence="1 2">
    <name type="scientific">Deinococcus terrestris</name>
    <dbReference type="NCBI Taxonomy" id="2651870"/>
    <lineage>
        <taxon>Bacteria</taxon>
        <taxon>Thermotogati</taxon>
        <taxon>Deinococcota</taxon>
        <taxon>Deinococci</taxon>
        <taxon>Deinococcales</taxon>
        <taxon>Deinococcaceae</taxon>
        <taxon>Deinococcus</taxon>
    </lineage>
</organism>
<evidence type="ECO:0000313" key="2">
    <source>
        <dbReference type="Proteomes" id="UP000484842"/>
    </source>
</evidence>
<keyword evidence="2" id="KW-1185">Reference proteome</keyword>
<proteinExistence type="predicted"/>
<dbReference type="EMBL" id="WBSL01000031">
    <property type="protein sequence ID" value="MPY68435.1"/>
    <property type="molecule type" value="Genomic_DNA"/>
</dbReference>
<gene>
    <name evidence="1" type="ORF">F8S09_17430</name>
</gene>
<dbReference type="Proteomes" id="UP000484842">
    <property type="component" value="Unassembled WGS sequence"/>
</dbReference>
<accession>A0A7X1NZ36</accession>